<name>A0A4V6D4P2_SETVI</name>
<evidence type="ECO:0000313" key="3">
    <source>
        <dbReference type="Proteomes" id="UP000298652"/>
    </source>
</evidence>
<dbReference type="Gramene" id="TKW07276">
    <property type="protein sequence ID" value="TKW07276"/>
    <property type="gene ID" value="SEVIR_7G300720v2"/>
</dbReference>
<dbReference type="AlphaFoldDB" id="A0A4V6D4P2"/>
<feature type="compositionally biased region" description="Polar residues" evidence="1">
    <location>
        <begin position="1"/>
        <end position="20"/>
    </location>
</feature>
<proteinExistence type="predicted"/>
<feature type="region of interest" description="Disordered" evidence="1">
    <location>
        <begin position="192"/>
        <end position="217"/>
    </location>
</feature>
<accession>A0A4V6D4P2</accession>
<dbReference type="EMBL" id="CM016558">
    <property type="protein sequence ID" value="TKW07276.1"/>
    <property type="molecule type" value="Genomic_DNA"/>
</dbReference>
<gene>
    <name evidence="2" type="ORF">SEVIR_7G300720v2</name>
</gene>
<keyword evidence="3" id="KW-1185">Reference proteome</keyword>
<evidence type="ECO:0000256" key="1">
    <source>
        <dbReference type="SAM" id="MobiDB-lite"/>
    </source>
</evidence>
<feature type="region of interest" description="Disordered" evidence="1">
    <location>
        <begin position="1"/>
        <end position="112"/>
    </location>
</feature>
<protein>
    <submittedName>
        <fullName evidence="2">Uncharacterized protein</fullName>
    </submittedName>
</protein>
<feature type="compositionally biased region" description="Polar residues" evidence="1">
    <location>
        <begin position="196"/>
        <end position="217"/>
    </location>
</feature>
<sequence>MRGRTVQATVPAASSHSPQGTHGLRRPEQREASPVLASRAPGGRDVTSALRKPSAGRRDPPPPPTDTRVATKRPHHDPAATATEEAIDRARRRPPSSGIRAGRRRRPARDAGNLGTRFLPSCCIFTQLCLTLYCSPHPASPVTPVVSLRYKRRIGGLRRGARRTTQGTITPPSQQNIRIGDTLLKHQCTPKRLGTGSLSHTLVTPTTEPRLGNTSSS</sequence>
<evidence type="ECO:0000313" key="2">
    <source>
        <dbReference type="EMBL" id="TKW07276.1"/>
    </source>
</evidence>
<organism evidence="2 3">
    <name type="scientific">Setaria viridis</name>
    <name type="common">Green bristlegrass</name>
    <name type="synonym">Setaria italica subsp. viridis</name>
    <dbReference type="NCBI Taxonomy" id="4556"/>
    <lineage>
        <taxon>Eukaryota</taxon>
        <taxon>Viridiplantae</taxon>
        <taxon>Streptophyta</taxon>
        <taxon>Embryophyta</taxon>
        <taxon>Tracheophyta</taxon>
        <taxon>Spermatophyta</taxon>
        <taxon>Magnoliopsida</taxon>
        <taxon>Liliopsida</taxon>
        <taxon>Poales</taxon>
        <taxon>Poaceae</taxon>
        <taxon>PACMAD clade</taxon>
        <taxon>Panicoideae</taxon>
        <taxon>Panicodae</taxon>
        <taxon>Paniceae</taxon>
        <taxon>Cenchrinae</taxon>
        <taxon>Setaria</taxon>
    </lineage>
</organism>
<reference evidence="2" key="1">
    <citation type="submission" date="2019-03" db="EMBL/GenBank/DDBJ databases">
        <title>WGS assembly of Setaria viridis.</title>
        <authorList>
            <person name="Huang P."/>
            <person name="Jenkins J."/>
            <person name="Grimwood J."/>
            <person name="Barry K."/>
            <person name="Healey A."/>
            <person name="Mamidi S."/>
            <person name="Sreedasyam A."/>
            <person name="Shu S."/>
            <person name="Feldman M."/>
            <person name="Wu J."/>
            <person name="Yu Y."/>
            <person name="Chen C."/>
            <person name="Johnson J."/>
            <person name="Rokhsar D."/>
            <person name="Baxter I."/>
            <person name="Schmutz J."/>
            <person name="Brutnell T."/>
            <person name="Kellogg E."/>
        </authorList>
    </citation>
    <scope>NUCLEOTIDE SEQUENCE [LARGE SCALE GENOMIC DNA]</scope>
</reference>
<dbReference type="Proteomes" id="UP000298652">
    <property type="component" value="Chromosome 7"/>
</dbReference>